<keyword evidence="4" id="KW-1185">Reference proteome</keyword>
<evidence type="ECO:0000313" key="4">
    <source>
        <dbReference type="Proteomes" id="UP000290289"/>
    </source>
</evidence>
<comment type="caution">
    <text evidence="3">The sequence shown here is derived from an EMBL/GenBank/DDBJ whole genome shotgun (WGS) entry which is preliminary data.</text>
</comment>
<dbReference type="EMBL" id="RDQH01000341">
    <property type="protein sequence ID" value="RXH73716.1"/>
    <property type="molecule type" value="Genomic_DNA"/>
</dbReference>
<name>A0A498HQG8_MALDO</name>
<dbReference type="Pfam" id="PF01293">
    <property type="entry name" value="PEPCK_ATP"/>
    <property type="match status" value="1"/>
</dbReference>
<organism evidence="3 4">
    <name type="scientific">Malus domestica</name>
    <name type="common">Apple</name>
    <name type="synonym">Pyrus malus</name>
    <dbReference type="NCBI Taxonomy" id="3750"/>
    <lineage>
        <taxon>Eukaryota</taxon>
        <taxon>Viridiplantae</taxon>
        <taxon>Streptophyta</taxon>
        <taxon>Embryophyta</taxon>
        <taxon>Tracheophyta</taxon>
        <taxon>Spermatophyta</taxon>
        <taxon>Magnoliopsida</taxon>
        <taxon>eudicotyledons</taxon>
        <taxon>Gunneridae</taxon>
        <taxon>Pentapetalae</taxon>
        <taxon>rosids</taxon>
        <taxon>fabids</taxon>
        <taxon>Rosales</taxon>
        <taxon>Rosaceae</taxon>
        <taxon>Amygdaloideae</taxon>
        <taxon>Maleae</taxon>
        <taxon>Malus</taxon>
    </lineage>
</organism>
<dbReference type="SUPFAM" id="SSF68923">
    <property type="entry name" value="PEP carboxykinase N-terminal domain"/>
    <property type="match status" value="1"/>
</dbReference>
<evidence type="ECO:0000313" key="3">
    <source>
        <dbReference type="EMBL" id="RXH73716.1"/>
    </source>
</evidence>
<evidence type="ECO:0000256" key="1">
    <source>
        <dbReference type="ARBA" id="ARBA00022432"/>
    </source>
</evidence>
<evidence type="ECO:0000256" key="2">
    <source>
        <dbReference type="ARBA" id="ARBA00022793"/>
    </source>
</evidence>
<dbReference type="Proteomes" id="UP000290289">
    <property type="component" value="Chromosome 15"/>
</dbReference>
<keyword evidence="2" id="KW-0456">Lyase</keyword>
<dbReference type="GO" id="GO:0005829">
    <property type="term" value="C:cytosol"/>
    <property type="evidence" value="ECO:0007669"/>
    <property type="project" value="TreeGrafter"/>
</dbReference>
<reference evidence="3 4" key="1">
    <citation type="submission" date="2018-10" db="EMBL/GenBank/DDBJ databases">
        <title>A high-quality apple genome assembly.</title>
        <authorList>
            <person name="Hu J."/>
        </authorList>
    </citation>
    <scope>NUCLEOTIDE SEQUENCE [LARGE SCALE GENOMIC DNA]</scope>
    <source>
        <strain evidence="4">cv. HFTH1</strain>
        <tissue evidence="3">Young leaf</tissue>
    </source>
</reference>
<dbReference type="PANTHER" id="PTHR30031:SF0">
    <property type="entry name" value="PHOSPHOENOLPYRUVATE CARBOXYKINASE (ATP)"/>
    <property type="match status" value="1"/>
</dbReference>
<dbReference type="Gene3D" id="3.40.449.10">
    <property type="entry name" value="Phosphoenolpyruvate Carboxykinase, domain 1"/>
    <property type="match status" value="1"/>
</dbReference>
<keyword evidence="2" id="KW-0210">Decarboxylase</keyword>
<dbReference type="GO" id="GO:0006094">
    <property type="term" value="P:gluconeogenesis"/>
    <property type="evidence" value="ECO:0007669"/>
    <property type="project" value="UniProtKB-KW"/>
</dbReference>
<keyword evidence="1" id="KW-0312">Gluconeogenesis</keyword>
<dbReference type="GO" id="GO:0005524">
    <property type="term" value="F:ATP binding"/>
    <property type="evidence" value="ECO:0007669"/>
    <property type="project" value="InterPro"/>
</dbReference>
<protein>
    <submittedName>
        <fullName evidence="3">Uncharacterized protein</fullName>
    </submittedName>
</protein>
<dbReference type="STRING" id="3750.A0A498HQG8"/>
<accession>A0A498HQG8</accession>
<dbReference type="InterPro" id="IPR001272">
    <property type="entry name" value="PEP_carboxykinase_ATP"/>
</dbReference>
<dbReference type="InterPro" id="IPR008210">
    <property type="entry name" value="PEP_carboxykinase_N"/>
</dbReference>
<dbReference type="GO" id="GO:0004612">
    <property type="term" value="F:phosphoenolpyruvate carboxykinase (ATP) activity"/>
    <property type="evidence" value="ECO:0007669"/>
    <property type="project" value="InterPro"/>
</dbReference>
<sequence length="117" mass="13406">MDEQTFMVNTERAVDYLNSLDKVFTFSFLFFLLRNDEFIIKVRVVSARAYHSLLMHNMCIRPTPEELENSGTPDFTIYNAGQFSCNRCTHYMTSSTSIDLNLARGKWSSSAPCTLGK</sequence>
<dbReference type="AlphaFoldDB" id="A0A498HQG8"/>
<gene>
    <name evidence="3" type="ORF">DVH24_016538</name>
</gene>
<proteinExistence type="predicted"/>
<dbReference type="PANTHER" id="PTHR30031">
    <property type="entry name" value="PHOSPHOENOLPYRUVATE CARBOXYKINASE ATP"/>
    <property type="match status" value="1"/>
</dbReference>